<sequence length="77" mass="8591">MVMTLFILIISSIIAFAFIPQLKKKKETKTIITFSVILILATAINIGIALKLKIPSPLDFITFIFSPIRDLIVSLTK</sequence>
<evidence type="ECO:0000313" key="2">
    <source>
        <dbReference type="EMBL" id="WHY49377.1"/>
    </source>
</evidence>
<dbReference type="RefSeq" id="WP_283868126.1">
    <property type="nucleotide sequence ID" value="NZ_CP126101.1"/>
</dbReference>
<keyword evidence="1" id="KW-1133">Transmembrane helix</keyword>
<keyword evidence="1" id="KW-0812">Transmembrane</keyword>
<feature type="transmembrane region" description="Helical" evidence="1">
    <location>
        <begin position="6"/>
        <end position="22"/>
    </location>
</feature>
<evidence type="ECO:0000256" key="1">
    <source>
        <dbReference type="SAM" id="Phobius"/>
    </source>
</evidence>
<reference evidence="2" key="1">
    <citation type="submission" date="2023-05" db="EMBL/GenBank/DDBJ databases">
        <title>Comparative genomics of Bacillaceae isolates and their secondary metabolite potential.</title>
        <authorList>
            <person name="Song L."/>
            <person name="Nielsen L.J."/>
            <person name="Mohite O."/>
            <person name="Xu X."/>
            <person name="Weber T."/>
            <person name="Kovacs A.T."/>
        </authorList>
    </citation>
    <scope>NUCLEOTIDE SEQUENCE</scope>
    <source>
        <strain evidence="2">LY1</strain>
    </source>
</reference>
<dbReference type="EMBL" id="CP126101">
    <property type="protein sequence ID" value="WHY49377.1"/>
    <property type="molecule type" value="Genomic_DNA"/>
</dbReference>
<proteinExistence type="predicted"/>
<evidence type="ECO:0000313" key="3">
    <source>
        <dbReference type="Proteomes" id="UP001178322"/>
    </source>
</evidence>
<dbReference type="AlphaFoldDB" id="A0AAX3WQL0"/>
<keyword evidence="1" id="KW-0472">Membrane</keyword>
<gene>
    <name evidence="2" type="ORF">QNH24_13580</name>
</gene>
<name>A0AAX3WQL0_9BACI</name>
<protein>
    <recommendedName>
        <fullName evidence="4">Histidine kinase</fullName>
    </recommendedName>
</protein>
<accession>A0AAX3WQL0</accession>
<dbReference type="Proteomes" id="UP001178322">
    <property type="component" value="Chromosome"/>
</dbReference>
<evidence type="ECO:0008006" key="4">
    <source>
        <dbReference type="Google" id="ProtNLM"/>
    </source>
</evidence>
<organism evidence="2 3">
    <name type="scientific">Lysinibacillus pakistanensis</name>
    <dbReference type="NCBI Taxonomy" id="759811"/>
    <lineage>
        <taxon>Bacteria</taxon>
        <taxon>Bacillati</taxon>
        <taxon>Bacillota</taxon>
        <taxon>Bacilli</taxon>
        <taxon>Bacillales</taxon>
        <taxon>Bacillaceae</taxon>
        <taxon>Lysinibacillus</taxon>
    </lineage>
</organism>
<feature type="transmembrane region" description="Helical" evidence="1">
    <location>
        <begin position="31"/>
        <end position="50"/>
    </location>
</feature>